<protein>
    <submittedName>
        <fullName evidence="5">HTH-type transcriptional regulator YesS</fullName>
    </submittedName>
</protein>
<dbReference type="AlphaFoldDB" id="A0A6C2TXI9"/>
<dbReference type="InterPro" id="IPR018062">
    <property type="entry name" value="HTH_AraC-typ_CS"/>
</dbReference>
<dbReference type="PANTHER" id="PTHR43280:SF28">
    <property type="entry name" value="HTH-TYPE TRANSCRIPTIONAL ACTIVATOR RHAS"/>
    <property type="match status" value="1"/>
</dbReference>
<dbReference type="Pfam" id="PF12833">
    <property type="entry name" value="HTH_18"/>
    <property type="match status" value="1"/>
</dbReference>
<gene>
    <name evidence="5" type="primary">yesS</name>
    <name evidence="5" type="ORF">PDESU_00853</name>
</gene>
<keyword evidence="2" id="KW-0238">DNA-binding</keyword>
<evidence type="ECO:0000259" key="4">
    <source>
        <dbReference type="PROSITE" id="PS01124"/>
    </source>
</evidence>
<dbReference type="EMBL" id="CAAHFG010000001">
    <property type="protein sequence ID" value="VGO12302.1"/>
    <property type="molecule type" value="Genomic_DNA"/>
</dbReference>
<dbReference type="PANTHER" id="PTHR43280">
    <property type="entry name" value="ARAC-FAMILY TRANSCRIPTIONAL REGULATOR"/>
    <property type="match status" value="1"/>
</dbReference>
<evidence type="ECO:0000256" key="2">
    <source>
        <dbReference type="ARBA" id="ARBA00023125"/>
    </source>
</evidence>
<evidence type="ECO:0000313" key="5">
    <source>
        <dbReference type="EMBL" id="VGO12302.1"/>
    </source>
</evidence>
<keyword evidence="6" id="KW-1185">Reference proteome</keyword>
<keyword evidence="3" id="KW-0804">Transcription</keyword>
<accession>A0A6C2TXI9</accession>
<evidence type="ECO:0000256" key="3">
    <source>
        <dbReference type="ARBA" id="ARBA00023163"/>
    </source>
</evidence>
<dbReference type="PROSITE" id="PS00041">
    <property type="entry name" value="HTH_ARAC_FAMILY_1"/>
    <property type="match status" value="1"/>
</dbReference>
<reference evidence="5 6" key="1">
    <citation type="submission" date="2019-04" db="EMBL/GenBank/DDBJ databases">
        <authorList>
            <person name="Van Vliet M D."/>
        </authorList>
    </citation>
    <scope>NUCLEOTIDE SEQUENCE [LARGE SCALE GENOMIC DNA]</scope>
    <source>
        <strain evidence="5 6">F1</strain>
    </source>
</reference>
<dbReference type="SUPFAM" id="SSF46689">
    <property type="entry name" value="Homeodomain-like"/>
    <property type="match status" value="2"/>
</dbReference>
<dbReference type="Proteomes" id="UP000366872">
    <property type="component" value="Unassembled WGS sequence"/>
</dbReference>
<dbReference type="PROSITE" id="PS01124">
    <property type="entry name" value="HTH_ARAC_FAMILY_2"/>
    <property type="match status" value="1"/>
</dbReference>
<dbReference type="InterPro" id="IPR009057">
    <property type="entry name" value="Homeodomain-like_sf"/>
</dbReference>
<dbReference type="InterPro" id="IPR018060">
    <property type="entry name" value="HTH_AraC"/>
</dbReference>
<dbReference type="SMART" id="SM00342">
    <property type="entry name" value="HTH_ARAC"/>
    <property type="match status" value="1"/>
</dbReference>
<proteinExistence type="predicted"/>
<dbReference type="Gene3D" id="1.10.10.60">
    <property type="entry name" value="Homeodomain-like"/>
    <property type="match status" value="2"/>
</dbReference>
<sequence>MGVSNYWFTITVRDVVVGTAFVQALDKANHILRNQLLKNPASAEARFLSRSEFDDAARLLQFIAQSAETSVLAELNQTDVAQARQAMGALQQEQDRLKEHIHRLMPEEHRQSEQFLPPPPLVQRLLEMVHQHYAEPITLQKCARDLRRNSAYLSDLFSHTVGLPFKAYLTELRLEKAKELLGHPDKNVNEIAQAVGYASAHRFRLAFKKLTGLPPRAWSEAMRPSR</sequence>
<dbReference type="GO" id="GO:0043565">
    <property type="term" value="F:sequence-specific DNA binding"/>
    <property type="evidence" value="ECO:0007669"/>
    <property type="project" value="InterPro"/>
</dbReference>
<dbReference type="RefSeq" id="WP_168441951.1">
    <property type="nucleotide sequence ID" value="NZ_CAAHFG010000001.1"/>
</dbReference>
<dbReference type="GO" id="GO:0003700">
    <property type="term" value="F:DNA-binding transcription factor activity"/>
    <property type="evidence" value="ECO:0007669"/>
    <property type="project" value="InterPro"/>
</dbReference>
<evidence type="ECO:0000313" key="6">
    <source>
        <dbReference type="Proteomes" id="UP000366872"/>
    </source>
</evidence>
<name>A0A6C2TXI9_PONDE</name>
<keyword evidence="1" id="KW-0805">Transcription regulation</keyword>
<feature type="domain" description="HTH araC/xylS-type" evidence="4">
    <location>
        <begin position="123"/>
        <end position="221"/>
    </location>
</feature>
<organism evidence="5 6">
    <name type="scientific">Pontiella desulfatans</name>
    <dbReference type="NCBI Taxonomy" id="2750659"/>
    <lineage>
        <taxon>Bacteria</taxon>
        <taxon>Pseudomonadati</taxon>
        <taxon>Kiritimatiellota</taxon>
        <taxon>Kiritimatiellia</taxon>
        <taxon>Kiritimatiellales</taxon>
        <taxon>Pontiellaceae</taxon>
        <taxon>Pontiella</taxon>
    </lineage>
</organism>
<evidence type="ECO:0000256" key="1">
    <source>
        <dbReference type="ARBA" id="ARBA00023015"/>
    </source>
</evidence>